<dbReference type="Proteomes" id="UP000278085">
    <property type="component" value="Unassembled WGS sequence"/>
</dbReference>
<keyword evidence="1" id="KW-0732">Signal</keyword>
<reference evidence="3 4" key="1">
    <citation type="submission" date="2018-12" db="EMBL/GenBank/DDBJ databases">
        <authorList>
            <person name="Yang E."/>
        </authorList>
    </citation>
    <scope>NUCLEOTIDE SEQUENCE [LARGE SCALE GENOMIC DNA]</scope>
    <source>
        <strain evidence="3 4">SOD</strain>
    </source>
</reference>
<feature type="chain" id="PRO_5019057753" description="Surface-adhesin protein E-like domain-containing protein" evidence="1">
    <location>
        <begin position="20"/>
        <end position="144"/>
    </location>
</feature>
<sequence length="144" mass="15813">MKIAITITLLFCLPGIAQSADWLAVTGGESSTVSVDIHSISQVGKYWKAWVKTDLDAPQETQNFPVKKYVSTKYLEYVDCRSKTGVVVQFLAYDSGGDVVEQSHAEFNPKNLREMVPDTIGEHVAGFICGVAERRTSGVKKKGK</sequence>
<proteinExistence type="predicted"/>
<feature type="signal peptide" evidence="1">
    <location>
        <begin position="1"/>
        <end position="19"/>
    </location>
</feature>
<keyword evidence="4" id="KW-1185">Reference proteome</keyword>
<dbReference type="Pfam" id="PF16747">
    <property type="entry name" value="Adhesin_E"/>
    <property type="match status" value="1"/>
</dbReference>
<protein>
    <recommendedName>
        <fullName evidence="2">Surface-adhesin protein E-like domain-containing protein</fullName>
    </recommendedName>
</protein>
<feature type="domain" description="Surface-adhesin protein E-like" evidence="2">
    <location>
        <begin position="22"/>
        <end position="130"/>
    </location>
</feature>
<evidence type="ECO:0000256" key="1">
    <source>
        <dbReference type="SAM" id="SignalP"/>
    </source>
</evidence>
<evidence type="ECO:0000259" key="2">
    <source>
        <dbReference type="Pfam" id="PF16747"/>
    </source>
</evidence>
<comment type="caution">
    <text evidence="3">The sequence shown here is derived from an EMBL/GenBank/DDBJ whole genome shotgun (WGS) entry which is preliminary data.</text>
</comment>
<dbReference type="RefSeq" id="WP_126073376.1">
    <property type="nucleotide sequence ID" value="NZ_CP051166.1"/>
</dbReference>
<gene>
    <name evidence="3" type="ORF">EJB06_07500</name>
</gene>
<name>A0A430HR68_9BURK</name>
<dbReference type="InterPro" id="IPR031939">
    <property type="entry name" value="Adhesin_E-like"/>
</dbReference>
<dbReference type="AlphaFoldDB" id="A0A430HR68"/>
<evidence type="ECO:0000313" key="4">
    <source>
        <dbReference type="Proteomes" id="UP000278085"/>
    </source>
</evidence>
<evidence type="ECO:0000313" key="3">
    <source>
        <dbReference type="EMBL" id="RSZ60015.1"/>
    </source>
</evidence>
<organism evidence="3 4">
    <name type="scientific">Massilia atriviolacea</name>
    <dbReference type="NCBI Taxonomy" id="2495579"/>
    <lineage>
        <taxon>Bacteria</taxon>
        <taxon>Pseudomonadati</taxon>
        <taxon>Pseudomonadota</taxon>
        <taxon>Betaproteobacteria</taxon>
        <taxon>Burkholderiales</taxon>
        <taxon>Oxalobacteraceae</taxon>
        <taxon>Telluria group</taxon>
        <taxon>Massilia</taxon>
    </lineage>
</organism>
<dbReference type="EMBL" id="RXLQ01000003">
    <property type="protein sequence ID" value="RSZ60015.1"/>
    <property type="molecule type" value="Genomic_DNA"/>
</dbReference>
<accession>A0A430HR68</accession>